<dbReference type="NCBIfam" id="TIGR02325">
    <property type="entry name" value="C_P_lyase_phnF"/>
    <property type="match status" value="1"/>
</dbReference>
<keyword evidence="3" id="KW-0804">Transcription</keyword>
<dbReference type="InterPro" id="IPR036388">
    <property type="entry name" value="WH-like_DNA-bd_sf"/>
</dbReference>
<dbReference type="PROSITE" id="PS50949">
    <property type="entry name" value="HTH_GNTR"/>
    <property type="match status" value="1"/>
</dbReference>
<dbReference type="AlphaFoldDB" id="A0A5E7C8G1"/>
<proteinExistence type="predicted"/>
<dbReference type="PANTHER" id="PTHR44846:SF16">
    <property type="entry name" value="TRANSCRIPTIONAL REGULATOR PHNF-RELATED"/>
    <property type="match status" value="1"/>
</dbReference>
<dbReference type="InterPro" id="IPR011663">
    <property type="entry name" value="UTRA"/>
</dbReference>
<evidence type="ECO:0000313" key="5">
    <source>
        <dbReference type="EMBL" id="VVO01039.1"/>
    </source>
</evidence>
<dbReference type="InterPro" id="IPR000524">
    <property type="entry name" value="Tscrpt_reg_HTH_GntR"/>
</dbReference>
<dbReference type="InterPro" id="IPR028978">
    <property type="entry name" value="Chorismate_lyase_/UTRA_dom_sf"/>
</dbReference>
<sequence length="234" mass="26645">MQLSRQDEPVYRELADILRRELGDYRAGDFLPAEVQLAERFGVNRHTLRRAIDELVFEGSLLRRQGKGTQVLERPLIYPMAADSAYSQSLSAQGHGVEAVLLKRRYCFASREEAQHLGIAEMAPMIELQTLRKLDHQPVSLIRHRYCASHAPLLADYTGGSLRQYLSERDMPLTRTQSLIGARLPNREEAALLMMPRHLPALSVFTLSRDRDGRAVELAQSTSRSDRFQYQVVT</sequence>
<dbReference type="InterPro" id="IPR036390">
    <property type="entry name" value="WH_DNA-bd_sf"/>
</dbReference>
<dbReference type="Pfam" id="PF00392">
    <property type="entry name" value="GntR"/>
    <property type="match status" value="1"/>
</dbReference>
<dbReference type="Gene3D" id="3.40.1410.10">
    <property type="entry name" value="Chorismate lyase-like"/>
    <property type="match status" value="1"/>
</dbReference>
<evidence type="ECO:0000256" key="3">
    <source>
        <dbReference type="ARBA" id="ARBA00023163"/>
    </source>
</evidence>
<dbReference type="InterPro" id="IPR050679">
    <property type="entry name" value="Bact_HTH_transcr_reg"/>
</dbReference>
<dbReference type="RefSeq" id="WP_191630488.1">
    <property type="nucleotide sequence ID" value="NZ_CABVIB010000012.1"/>
</dbReference>
<dbReference type="InterPro" id="IPR012702">
    <property type="entry name" value="CP_lyase_PhnF"/>
</dbReference>
<dbReference type="PRINTS" id="PR00035">
    <property type="entry name" value="HTHGNTR"/>
</dbReference>
<dbReference type="SMART" id="SM00866">
    <property type="entry name" value="UTRA"/>
    <property type="match status" value="1"/>
</dbReference>
<dbReference type="PANTHER" id="PTHR44846">
    <property type="entry name" value="MANNOSYL-D-GLYCERATE TRANSPORT/METABOLISM SYSTEM REPRESSOR MNGR-RELATED"/>
    <property type="match status" value="1"/>
</dbReference>
<dbReference type="GO" id="GO:0003677">
    <property type="term" value="F:DNA binding"/>
    <property type="evidence" value="ECO:0007669"/>
    <property type="project" value="UniProtKB-KW"/>
</dbReference>
<dbReference type="SUPFAM" id="SSF46785">
    <property type="entry name" value="Winged helix' DNA-binding domain"/>
    <property type="match status" value="1"/>
</dbReference>
<dbReference type="CDD" id="cd07377">
    <property type="entry name" value="WHTH_GntR"/>
    <property type="match status" value="1"/>
</dbReference>
<name>A0A5E7C8G1_PSEFL</name>
<dbReference type="Gene3D" id="1.10.10.10">
    <property type="entry name" value="Winged helix-like DNA-binding domain superfamily/Winged helix DNA-binding domain"/>
    <property type="match status" value="1"/>
</dbReference>
<dbReference type="SUPFAM" id="SSF64288">
    <property type="entry name" value="Chorismate lyase-like"/>
    <property type="match status" value="1"/>
</dbReference>
<evidence type="ECO:0000256" key="1">
    <source>
        <dbReference type="ARBA" id="ARBA00023015"/>
    </source>
</evidence>
<organism evidence="5 6">
    <name type="scientific">Pseudomonas fluorescens</name>
    <dbReference type="NCBI Taxonomy" id="294"/>
    <lineage>
        <taxon>Bacteria</taxon>
        <taxon>Pseudomonadati</taxon>
        <taxon>Pseudomonadota</taxon>
        <taxon>Gammaproteobacteria</taxon>
        <taxon>Pseudomonadales</taxon>
        <taxon>Pseudomonadaceae</taxon>
        <taxon>Pseudomonas</taxon>
    </lineage>
</organism>
<dbReference type="Proteomes" id="UP000326018">
    <property type="component" value="Unassembled WGS sequence"/>
</dbReference>
<evidence type="ECO:0000313" key="6">
    <source>
        <dbReference type="Proteomes" id="UP000326018"/>
    </source>
</evidence>
<dbReference type="Pfam" id="PF07702">
    <property type="entry name" value="UTRA"/>
    <property type="match status" value="1"/>
</dbReference>
<dbReference type="GO" id="GO:0003700">
    <property type="term" value="F:DNA-binding transcription factor activity"/>
    <property type="evidence" value="ECO:0007669"/>
    <property type="project" value="InterPro"/>
</dbReference>
<feature type="domain" description="HTH gntR-type" evidence="4">
    <location>
        <begin position="8"/>
        <end position="74"/>
    </location>
</feature>
<evidence type="ECO:0000259" key="4">
    <source>
        <dbReference type="PROSITE" id="PS50949"/>
    </source>
</evidence>
<dbReference type="SMART" id="SM00345">
    <property type="entry name" value="HTH_GNTR"/>
    <property type="match status" value="1"/>
</dbReference>
<dbReference type="EMBL" id="CABVIB010000012">
    <property type="protein sequence ID" value="VVO01039.1"/>
    <property type="molecule type" value="Genomic_DNA"/>
</dbReference>
<reference evidence="5 6" key="1">
    <citation type="submission" date="2019-09" db="EMBL/GenBank/DDBJ databases">
        <authorList>
            <person name="Chandra G."/>
            <person name="Truman W A."/>
        </authorList>
    </citation>
    <scope>NUCLEOTIDE SEQUENCE [LARGE SCALE GENOMIC DNA]</scope>
    <source>
        <strain evidence="5">PS712</strain>
    </source>
</reference>
<gene>
    <name evidence="5" type="primary">phnF</name>
    <name evidence="5" type="ORF">PS712_02671</name>
</gene>
<protein>
    <submittedName>
        <fullName evidence="5">Putative transcriptional regulator PhnF</fullName>
    </submittedName>
</protein>
<keyword evidence="2" id="KW-0238">DNA-binding</keyword>
<keyword evidence="1" id="KW-0805">Transcription regulation</keyword>
<evidence type="ECO:0000256" key="2">
    <source>
        <dbReference type="ARBA" id="ARBA00023125"/>
    </source>
</evidence>
<accession>A0A5E7C8G1</accession>